<comment type="caution">
    <text evidence="2">The sequence shown here is derived from an EMBL/GenBank/DDBJ whole genome shotgun (WGS) entry which is preliminary data.</text>
</comment>
<name>A0ABC8J3T3_ERUVS</name>
<dbReference type="GO" id="GO:0016020">
    <property type="term" value="C:membrane"/>
    <property type="evidence" value="ECO:0007669"/>
    <property type="project" value="UniProtKB-SubCell"/>
</dbReference>
<feature type="transmembrane region" description="Helical" evidence="1">
    <location>
        <begin position="6"/>
        <end position="24"/>
    </location>
</feature>
<comment type="similarity">
    <text evidence="1">Belongs to the DP1 family.</text>
</comment>
<dbReference type="Proteomes" id="UP001642260">
    <property type="component" value="Unassembled WGS sequence"/>
</dbReference>
<gene>
    <name evidence="2" type="ORF">ERUC_LOCUS6307</name>
</gene>
<dbReference type="PANTHER" id="PTHR12300">
    <property type="entry name" value="HVA22-LIKE PROTEINS"/>
    <property type="match status" value="1"/>
</dbReference>
<feature type="transmembrane region" description="Helical" evidence="1">
    <location>
        <begin position="44"/>
        <end position="66"/>
    </location>
</feature>
<keyword evidence="1" id="KW-0472">Membrane</keyword>
<evidence type="ECO:0000256" key="1">
    <source>
        <dbReference type="RuleBase" id="RU362006"/>
    </source>
</evidence>
<organism evidence="2 3">
    <name type="scientific">Eruca vesicaria subsp. sativa</name>
    <name type="common">Garden rocket</name>
    <name type="synonym">Eruca sativa</name>
    <dbReference type="NCBI Taxonomy" id="29727"/>
    <lineage>
        <taxon>Eukaryota</taxon>
        <taxon>Viridiplantae</taxon>
        <taxon>Streptophyta</taxon>
        <taxon>Embryophyta</taxon>
        <taxon>Tracheophyta</taxon>
        <taxon>Spermatophyta</taxon>
        <taxon>Magnoliopsida</taxon>
        <taxon>eudicotyledons</taxon>
        <taxon>Gunneridae</taxon>
        <taxon>Pentapetalae</taxon>
        <taxon>rosids</taxon>
        <taxon>malvids</taxon>
        <taxon>Brassicales</taxon>
        <taxon>Brassicaceae</taxon>
        <taxon>Brassiceae</taxon>
        <taxon>Eruca</taxon>
    </lineage>
</organism>
<reference evidence="2 3" key="1">
    <citation type="submission" date="2022-03" db="EMBL/GenBank/DDBJ databases">
        <authorList>
            <person name="Macdonald S."/>
            <person name="Ahmed S."/>
            <person name="Newling K."/>
        </authorList>
    </citation>
    <scope>NUCLEOTIDE SEQUENCE [LARGE SCALE GENOMIC DNA]</scope>
</reference>
<evidence type="ECO:0000313" key="2">
    <source>
        <dbReference type="EMBL" id="CAH8312786.1"/>
    </source>
</evidence>
<accession>A0ABC8J3T3</accession>
<keyword evidence="1" id="KW-1133">Transmembrane helix</keyword>
<evidence type="ECO:0000313" key="3">
    <source>
        <dbReference type="Proteomes" id="UP001642260"/>
    </source>
</evidence>
<dbReference type="PANTHER" id="PTHR12300:SF162">
    <property type="entry name" value="HVA22-LIKE PROTEIN J"/>
    <property type="match status" value="1"/>
</dbReference>
<dbReference type="InterPro" id="IPR004345">
    <property type="entry name" value="TB2_DP1_HVA22"/>
</dbReference>
<dbReference type="Pfam" id="PF03134">
    <property type="entry name" value="TB2_DP1_HVA22"/>
    <property type="match status" value="1"/>
</dbReference>
<sequence length="239" mass="28313">MLGDFITRIIILLVGYAYPAYGCYKCVEKKKPEIQELRYWCKYWILVGILTVFERIGDIIVSWFPLYGEMKIALLVCLWYPKSQGISYVYEKLLCPYMSKHELNIDQGILILKIRGHTVIVHLLQYGYQWTLQMFRHMQQQFDKVCKGKTKRFVFTKTRNLFNCTRTIHFLFCRKMSDQSRKRDTKQEPQPRSCFSVSCCKRTELKCVTVFTINRFVITGSEFCKAKPVIDTEIEISLN</sequence>
<dbReference type="AlphaFoldDB" id="A0ABC8J3T3"/>
<keyword evidence="3" id="KW-1185">Reference proteome</keyword>
<keyword evidence="1" id="KW-0812">Transmembrane</keyword>
<protein>
    <recommendedName>
        <fullName evidence="1">HVA22-like protein</fullName>
    </recommendedName>
</protein>
<proteinExistence type="inferred from homology"/>
<dbReference type="EMBL" id="CAKOAT010075154">
    <property type="protein sequence ID" value="CAH8312786.1"/>
    <property type="molecule type" value="Genomic_DNA"/>
</dbReference>
<comment type="subcellular location">
    <subcellularLocation>
        <location evidence="1">Membrane</location>
        <topology evidence="1">Multi-pass membrane protein</topology>
    </subcellularLocation>
</comment>